<keyword evidence="5 9" id="KW-0808">Transferase</keyword>
<accession>A0A514BWG0</accession>
<name>A0A514BWG0_9GAMM</name>
<dbReference type="AlphaFoldDB" id="A0A514BWG0"/>
<comment type="miscellaneous">
    <text evidence="9">This enzyme catalyzes only one turnover and therefore is not strictly catalytic. According to one definition, an enzyme is a biocatalyst that acts repeatedly and over many reaction cycles.</text>
</comment>
<dbReference type="KEGG" id="lyj:FKV23_05160"/>
<dbReference type="InterPro" id="IPR036631">
    <property type="entry name" value="MGMT_N_sf"/>
</dbReference>
<keyword evidence="13" id="KW-1185">Reference proteome</keyword>
<keyword evidence="6 9" id="KW-0227">DNA damage</keyword>
<comment type="subcellular location">
    <subcellularLocation>
        <location evidence="9">Cytoplasm</location>
    </subcellularLocation>
</comment>
<comment type="function">
    <text evidence="9">Involved in the cellular defense against the biological effects of O6-methylguanine (O6-MeG) and O4-methylthymine (O4-MeT) in DNA. Repairs the methylated nucleobase in DNA by stoichiometrically transferring the methyl group to a cysteine residue in the enzyme. This is a suicide reaction: the enzyme is irreversibly inactivated.</text>
</comment>
<evidence type="ECO:0000256" key="3">
    <source>
        <dbReference type="ARBA" id="ARBA00022490"/>
    </source>
</evidence>
<feature type="domain" description="Methylguanine DNA methyltransferase ribonuclease-like" evidence="11">
    <location>
        <begin position="18"/>
        <end position="88"/>
    </location>
</feature>
<dbReference type="GO" id="GO:0032259">
    <property type="term" value="P:methylation"/>
    <property type="evidence" value="ECO:0007669"/>
    <property type="project" value="UniProtKB-KW"/>
</dbReference>
<comment type="similarity">
    <text evidence="2 9">Belongs to the MGMT family.</text>
</comment>
<keyword evidence="3 9" id="KW-0963">Cytoplasm</keyword>
<comment type="catalytic activity">
    <reaction evidence="8 9">
        <text>a 6-O-methyl-2'-deoxyguanosine in DNA + L-cysteinyl-[protein] = S-methyl-L-cysteinyl-[protein] + a 2'-deoxyguanosine in DNA</text>
        <dbReference type="Rhea" id="RHEA:24000"/>
        <dbReference type="Rhea" id="RHEA-COMP:10131"/>
        <dbReference type="Rhea" id="RHEA-COMP:10132"/>
        <dbReference type="Rhea" id="RHEA-COMP:11367"/>
        <dbReference type="Rhea" id="RHEA-COMP:11368"/>
        <dbReference type="ChEBI" id="CHEBI:29950"/>
        <dbReference type="ChEBI" id="CHEBI:82612"/>
        <dbReference type="ChEBI" id="CHEBI:85445"/>
        <dbReference type="ChEBI" id="CHEBI:85448"/>
        <dbReference type="EC" id="2.1.1.63"/>
    </reaction>
</comment>
<keyword evidence="7 9" id="KW-0234">DNA repair</keyword>
<comment type="catalytic activity">
    <reaction evidence="1 9">
        <text>a 4-O-methyl-thymidine in DNA + L-cysteinyl-[protein] = a thymidine in DNA + S-methyl-L-cysteinyl-[protein]</text>
        <dbReference type="Rhea" id="RHEA:53428"/>
        <dbReference type="Rhea" id="RHEA-COMP:10131"/>
        <dbReference type="Rhea" id="RHEA-COMP:10132"/>
        <dbReference type="Rhea" id="RHEA-COMP:13555"/>
        <dbReference type="Rhea" id="RHEA-COMP:13556"/>
        <dbReference type="ChEBI" id="CHEBI:29950"/>
        <dbReference type="ChEBI" id="CHEBI:82612"/>
        <dbReference type="ChEBI" id="CHEBI:137386"/>
        <dbReference type="ChEBI" id="CHEBI:137387"/>
        <dbReference type="EC" id="2.1.1.63"/>
    </reaction>
</comment>
<evidence type="ECO:0000313" key="13">
    <source>
        <dbReference type="Proteomes" id="UP000317199"/>
    </source>
</evidence>
<dbReference type="PANTHER" id="PTHR10815:SF5">
    <property type="entry name" value="METHYLATED-DNA--PROTEIN-CYSTEINE METHYLTRANSFERASE"/>
    <property type="match status" value="1"/>
</dbReference>
<dbReference type="InterPro" id="IPR001497">
    <property type="entry name" value="MethylDNA_cys_MeTrfase_AS"/>
</dbReference>
<dbReference type="Gene3D" id="1.10.10.10">
    <property type="entry name" value="Winged helix-like DNA-binding domain superfamily/Winged helix DNA-binding domain"/>
    <property type="match status" value="1"/>
</dbReference>
<feature type="active site" description="Nucleophile; methyl group acceptor" evidence="9">
    <location>
        <position position="143"/>
    </location>
</feature>
<evidence type="ECO:0000256" key="4">
    <source>
        <dbReference type="ARBA" id="ARBA00022603"/>
    </source>
</evidence>
<dbReference type="GO" id="GO:0005737">
    <property type="term" value="C:cytoplasm"/>
    <property type="evidence" value="ECO:0007669"/>
    <property type="project" value="UniProtKB-SubCell"/>
</dbReference>
<evidence type="ECO:0000256" key="9">
    <source>
        <dbReference type="HAMAP-Rule" id="MF_00772"/>
    </source>
</evidence>
<keyword evidence="4 9" id="KW-0489">Methyltransferase</keyword>
<dbReference type="InterPro" id="IPR014048">
    <property type="entry name" value="MethylDNA_cys_MeTrfase_DNA-bd"/>
</dbReference>
<evidence type="ECO:0000313" key="12">
    <source>
        <dbReference type="EMBL" id="QDH71731.1"/>
    </source>
</evidence>
<dbReference type="EMBL" id="CP041242">
    <property type="protein sequence ID" value="QDH71731.1"/>
    <property type="molecule type" value="Genomic_DNA"/>
</dbReference>
<organism evidence="12 13">
    <name type="scientific">Marilutibacter alkalisoli</name>
    <dbReference type="NCBI Taxonomy" id="2591633"/>
    <lineage>
        <taxon>Bacteria</taxon>
        <taxon>Pseudomonadati</taxon>
        <taxon>Pseudomonadota</taxon>
        <taxon>Gammaproteobacteria</taxon>
        <taxon>Lysobacterales</taxon>
        <taxon>Lysobacteraceae</taxon>
        <taxon>Marilutibacter</taxon>
    </lineage>
</organism>
<dbReference type="NCBIfam" id="TIGR00589">
    <property type="entry name" value="ogt"/>
    <property type="match status" value="1"/>
</dbReference>
<proteinExistence type="inferred from homology"/>
<dbReference type="PANTHER" id="PTHR10815">
    <property type="entry name" value="METHYLATED-DNA--PROTEIN-CYSTEINE METHYLTRANSFERASE"/>
    <property type="match status" value="1"/>
</dbReference>
<evidence type="ECO:0000256" key="8">
    <source>
        <dbReference type="ARBA" id="ARBA00049348"/>
    </source>
</evidence>
<dbReference type="CDD" id="cd06445">
    <property type="entry name" value="ATase"/>
    <property type="match status" value="1"/>
</dbReference>
<dbReference type="Gene3D" id="3.30.160.70">
    <property type="entry name" value="Methylated DNA-protein cysteine methyltransferase domain"/>
    <property type="match status" value="1"/>
</dbReference>
<evidence type="ECO:0000256" key="1">
    <source>
        <dbReference type="ARBA" id="ARBA00001286"/>
    </source>
</evidence>
<evidence type="ECO:0000259" key="11">
    <source>
        <dbReference type="Pfam" id="PF02870"/>
    </source>
</evidence>
<dbReference type="OrthoDB" id="9802228at2"/>
<dbReference type="InterPro" id="IPR023546">
    <property type="entry name" value="MGMT"/>
</dbReference>
<dbReference type="GO" id="GO:0006307">
    <property type="term" value="P:DNA alkylation repair"/>
    <property type="evidence" value="ECO:0007669"/>
    <property type="project" value="UniProtKB-UniRule"/>
</dbReference>
<dbReference type="HAMAP" id="MF_00772">
    <property type="entry name" value="OGT"/>
    <property type="match status" value="1"/>
</dbReference>
<gene>
    <name evidence="12" type="ORF">FKV23_05160</name>
</gene>
<dbReference type="SUPFAM" id="SSF46767">
    <property type="entry name" value="Methylated DNA-protein cysteine methyltransferase, C-terminal domain"/>
    <property type="match status" value="1"/>
</dbReference>
<dbReference type="Proteomes" id="UP000317199">
    <property type="component" value="Chromosome"/>
</dbReference>
<dbReference type="Pfam" id="PF02870">
    <property type="entry name" value="Methyltransf_1N"/>
    <property type="match status" value="1"/>
</dbReference>
<evidence type="ECO:0000256" key="5">
    <source>
        <dbReference type="ARBA" id="ARBA00022679"/>
    </source>
</evidence>
<dbReference type="FunFam" id="1.10.10.10:FF:000214">
    <property type="entry name" value="Methylated-DNA--protein-cysteine methyltransferase"/>
    <property type="match status" value="1"/>
</dbReference>
<sequence length="185" mass="19790">MSTPSRGTRSTSTQHLIFHRILPSPVGPLRLAASDAGVHAIEFHAQRHPVPRDARWQEGDHPLLEQVATQLDEYFSNQRTVFDLPLAPQGTEFQRAVWFALAAIPFGETVSYAQLAARIGKPAAVRAVGAANGRNPIPIVLPCHRVIGADGSLTGFGGGLPTKQFLLELEGALAKDEAAGDLFAA</sequence>
<protein>
    <recommendedName>
        <fullName evidence="9">Methylated-DNA--protein-cysteine methyltransferase</fullName>
        <ecNumber evidence="9">2.1.1.63</ecNumber>
    </recommendedName>
    <alternativeName>
        <fullName evidence="9">6-O-methylguanine-DNA methyltransferase</fullName>
        <shortName evidence="9">MGMT</shortName>
    </alternativeName>
    <alternativeName>
        <fullName evidence="9">O-6-methylguanine-DNA-alkyltransferase</fullName>
    </alternativeName>
</protein>
<dbReference type="InterPro" id="IPR036388">
    <property type="entry name" value="WH-like_DNA-bd_sf"/>
</dbReference>
<evidence type="ECO:0000256" key="2">
    <source>
        <dbReference type="ARBA" id="ARBA00008711"/>
    </source>
</evidence>
<reference evidence="12 13" key="1">
    <citation type="submission" date="2019-06" db="EMBL/GenBank/DDBJ databases">
        <title>Lysobacter alkalisoli sp. nov. isolated from saline-alkali soil.</title>
        <authorList>
            <person name="Sun J.-Q."/>
            <person name="Xu L."/>
        </authorList>
    </citation>
    <scope>NUCLEOTIDE SEQUENCE [LARGE SCALE GENOMIC DNA]</scope>
    <source>
        <strain evidence="12 13">SJ-36</strain>
    </source>
</reference>
<evidence type="ECO:0000259" key="10">
    <source>
        <dbReference type="Pfam" id="PF01035"/>
    </source>
</evidence>
<dbReference type="GO" id="GO:0003908">
    <property type="term" value="F:methylated-DNA-[protein]-cysteine S-methyltransferase activity"/>
    <property type="evidence" value="ECO:0007669"/>
    <property type="project" value="UniProtKB-UniRule"/>
</dbReference>
<dbReference type="InterPro" id="IPR036217">
    <property type="entry name" value="MethylDNA_cys_MeTrfase_DNAb"/>
</dbReference>
<dbReference type="InterPro" id="IPR008332">
    <property type="entry name" value="MethylG_MeTrfase_N"/>
</dbReference>
<feature type="domain" description="Methylated-DNA-[protein]-cysteine S-methyltransferase DNA binding" evidence="10">
    <location>
        <begin position="92"/>
        <end position="172"/>
    </location>
</feature>
<dbReference type="SUPFAM" id="SSF53155">
    <property type="entry name" value="Methylated DNA-protein cysteine methyltransferase domain"/>
    <property type="match status" value="1"/>
</dbReference>
<dbReference type="Pfam" id="PF01035">
    <property type="entry name" value="DNA_binding_1"/>
    <property type="match status" value="1"/>
</dbReference>
<dbReference type="PROSITE" id="PS00374">
    <property type="entry name" value="MGMT"/>
    <property type="match status" value="1"/>
</dbReference>
<dbReference type="EC" id="2.1.1.63" evidence="9"/>
<evidence type="ECO:0000256" key="7">
    <source>
        <dbReference type="ARBA" id="ARBA00023204"/>
    </source>
</evidence>
<evidence type="ECO:0000256" key="6">
    <source>
        <dbReference type="ARBA" id="ARBA00022763"/>
    </source>
</evidence>